<feature type="compositionally biased region" description="Basic and acidic residues" evidence="1">
    <location>
        <begin position="97"/>
        <end position="110"/>
    </location>
</feature>
<feature type="chain" id="PRO_5003259151" evidence="2">
    <location>
        <begin position="21"/>
        <end position="800"/>
    </location>
</feature>
<feature type="signal peptide" evidence="2">
    <location>
        <begin position="1"/>
        <end position="20"/>
    </location>
</feature>
<keyword evidence="5" id="KW-0176">Collagen</keyword>
<dbReference type="HOGENOM" id="CLU_351491_0_0_10"/>
<sequence>MKMKHYVSVAVLALAFAACSDDYDDSALWDAVNGNTQRIEALEAWQDEVNGNIAALQQLLNTTDYITSVTPLTENGEEVGYVIEFHNSDPITIRHGAKGDKGDKGDKGEQGEQGPQGEPGKDGEDGADGSDGEDGSTPVIGLTQRKDGNWYWTLNGELMTDPEGNPVRANGEDGDAGTSAPTPQILLGANLPSDGKVMTDSGKAQADAWYLSVNDGAEWYRISGDKGADGNDGSAGADGDDGVLKVETSTDGNSVTLTFDDGSILTLPTWKWAQGIEKKIEDLNSQLEAYGNLMEGKSFITSVTAVEGGQQITYVTVDENGTETSHSFTITNGKDGDDGATPTVKIGNNGNWIINGTDTGVSAKGQNGTDGKTPTFKIENGNLYYQFEGDDDWKDLGNVTGPKGDKGDTGEQGPEGEDGEDGKNGDSFFKDAVYNEGDAFATFTLAGGTVFKVPIYQGTIKIGEGTGTLTLEDTETTVYITLPTGTEADDYTALVAQITPEGTDGTYTDIDSRATGVRGWSVTADLETKTVKITSSGGNALLRVTLIRTDGSELTASRVVHSQKYIVYTAEGLLAWAEAARKDLSTSCTLAANLDLTDTEWTPIGDYDNPYTGTFDGAGHTLTGLTINQSEANYIGLFGAIGEGGTVKNLKLTSVAIKGYNWVGAVAGSNSGIIENCSAAGKITGSSEGVGGIAGVNDGIITNCSAASSVTGSMYVGGITGYQFNGTTTGCSATAEITGSGEWVGGIIGYQIDGTTADCHSSATVKGRYKVGGVIGQIETENKKSRSHCLFVYGRRNQYI</sequence>
<dbReference type="Gene3D" id="1.20.5.320">
    <property type="entry name" value="6-Phosphogluconate Dehydrogenase, domain 3"/>
    <property type="match status" value="1"/>
</dbReference>
<proteinExistence type="predicted"/>
<gene>
    <name evidence="5" type="ordered locus">Bacsa_1289</name>
</gene>
<dbReference type="Proteomes" id="UP000007486">
    <property type="component" value="Chromosome"/>
</dbReference>
<dbReference type="RefSeq" id="WP_013617296.1">
    <property type="nucleotide sequence ID" value="NC_015164.1"/>
</dbReference>
<dbReference type="KEGG" id="bsa:Bacsa_1289"/>
<keyword evidence="2" id="KW-0732">Signal</keyword>
<dbReference type="PANTHER" id="PTHR24023:SF1082">
    <property type="entry name" value="COLLAGEN TRIPLE HELIX REPEAT"/>
    <property type="match status" value="1"/>
</dbReference>
<feature type="region of interest" description="Disordered" evidence="1">
    <location>
        <begin position="394"/>
        <end position="426"/>
    </location>
</feature>
<dbReference type="Gene3D" id="2.160.20.110">
    <property type="match status" value="1"/>
</dbReference>
<dbReference type="GO" id="GO:0005615">
    <property type="term" value="C:extracellular space"/>
    <property type="evidence" value="ECO:0007669"/>
    <property type="project" value="TreeGrafter"/>
</dbReference>
<evidence type="ECO:0000256" key="1">
    <source>
        <dbReference type="SAM" id="MobiDB-lite"/>
    </source>
</evidence>
<feature type="domain" description="GLUG" evidence="3">
    <location>
        <begin position="712"/>
        <end position="738"/>
    </location>
</feature>
<evidence type="ECO:0000256" key="2">
    <source>
        <dbReference type="SAM" id="SignalP"/>
    </source>
</evidence>
<dbReference type="Pfam" id="PF07581">
    <property type="entry name" value="Glug"/>
    <property type="match status" value="1"/>
</dbReference>
<feature type="compositionally biased region" description="Acidic residues" evidence="1">
    <location>
        <begin position="125"/>
        <end position="134"/>
    </location>
</feature>
<dbReference type="GO" id="GO:0031012">
    <property type="term" value="C:extracellular matrix"/>
    <property type="evidence" value="ECO:0007669"/>
    <property type="project" value="TreeGrafter"/>
</dbReference>
<evidence type="ECO:0000313" key="5">
    <source>
        <dbReference type="EMBL" id="ADY35861.1"/>
    </source>
</evidence>
<accession>F0R754</accession>
<dbReference type="EMBL" id="CP002530">
    <property type="protein sequence ID" value="ADY35861.1"/>
    <property type="molecule type" value="Genomic_DNA"/>
</dbReference>
<feature type="region of interest" description="Disordered" evidence="1">
    <location>
        <begin position="92"/>
        <end position="185"/>
    </location>
</feature>
<dbReference type="PROSITE" id="PS51257">
    <property type="entry name" value="PROKAR_LIPOPROTEIN"/>
    <property type="match status" value="1"/>
</dbReference>
<reference evidence="5 6" key="1">
    <citation type="journal article" date="2011" name="Stand. Genomic Sci.">
        <title>Complete genome sequence of Bacteroides salanitronis type strain (BL78).</title>
        <authorList>
            <person name="Gronow S."/>
            <person name="Held B."/>
            <person name="Lucas S."/>
            <person name="Lapidus A."/>
            <person name="Del Rio T.G."/>
            <person name="Nolan M."/>
            <person name="Tice H."/>
            <person name="Deshpande S."/>
            <person name="Cheng J.F."/>
            <person name="Pitluck S."/>
            <person name="Liolios K."/>
            <person name="Pagani I."/>
            <person name="Ivanova N."/>
            <person name="Mavromatis K."/>
            <person name="Pati A."/>
            <person name="Tapia R."/>
            <person name="Han C."/>
            <person name="Goodwin L."/>
            <person name="Chen A."/>
            <person name="Palaniappan K."/>
            <person name="Land M."/>
            <person name="Hauser L."/>
            <person name="Chang Y.J."/>
            <person name="Jeffries C.D."/>
            <person name="Brambilla E.M."/>
            <person name="Rohde M."/>
            <person name="Goker M."/>
            <person name="Detter J.C."/>
            <person name="Woyke T."/>
            <person name="Bristow J."/>
            <person name="Markowitz V."/>
            <person name="Hugenholtz P."/>
            <person name="Kyrpides N.C."/>
            <person name="Klenk H.P."/>
            <person name="Eisen J.A."/>
        </authorList>
    </citation>
    <scope>NUCLEOTIDE SEQUENCE [LARGE SCALE GENOMIC DNA]</scope>
    <source>
        <strain evidence="5 6">DSM 18170</strain>
    </source>
</reference>
<dbReference type="InterPro" id="IPR032149">
    <property type="entry name" value="DUF4988"/>
</dbReference>
<evidence type="ECO:0000259" key="3">
    <source>
        <dbReference type="Pfam" id="PF07581"/>
    </source>
</evidence>
<dbReference type="AlphaFoldDB" id="F0R754"/>
<protein>
    <submittedName>
        <fullName evidence="5">Collagen triple helix repeat-containing protein</fullName>
    </submittedName>
</protein>
<dbReference type="PANTHER" id="PTHR24023">
    <property type="entry name" value="COLLAGEN ALPHA"/>
    <property type="match status" value="1"/>
</dbReference>
<dbReference type="eggNOG" id="COG5492">
    <property type="taxonomic scope" value="Bacteria"/>
</dbReference>
<name>F0R754_PHOSB</name>
<dbReference type="Pfam" id="PF01391">
    <property type="entry name" value="Collagen"/>
    <property type="match status" value="1"/>
</dbReference>
<feature type="domain" description="DUF4988" evidence="4">
    <location>
        <begin position="276"/>
        <end position="449"/>
    </location>
</feature>
<dbReference type="InterPro" id="IPR011493">
    <property type="entry name" value="GLUG"/>
</dbReference>
<dbReference type="Pfam" id="PF16378">
    <property type="entry name" value="DUF4988"/>
    <property type="match status" value="1"/>
</dbReference>
<organism evidence="5 6">
    <name type="scientific">Phocaeicola salanitronis (strain DSM 18170 / JCM 13657 / CCUG 60908 / BL78)</name>
    <name type="common">Bacteroides salanitronis</name>
    <dbReference type="NCBI Taxonomy" id="667015"/>
    <lineage>
        <taxon>Bacteria</taxon>
        <taxon>Pseudomonadati</taxon>
        <taxon>Bacteroidota</taxon>
        <taxon>Bacteroidia</taxon>
        <taxon>Bacteroidales</taxon>
        <taxon>Bacteroidaceae</taxon>
        <taxon>Phocaeicola</taxon>
    </lineage>
</organism>
<evidence type="ECO:0000259" key="4">
    <source>
        <dbReference type="Pfam" id="PF16378"/>
    </source>
</evidence>
<dbReference type="InterPro" id="IPR008160">
    <property type="entry name" value="Collagen"/>
</dbReference>
<dbReference type="eggNOG" id="COG4886">
    <property type="taxonomic scope" value="Bacteria"/>
</dbReference>
<evidence type="ECO:0000313" key="6">
    <source>
        <dbReference type="Proteomes" id="UP000007486"/>
    </source>
</evidence>
<dbReference type="OrthoDB" id="1026744at2"/>
<dbReference type="InterPro" id="IPR050149">
    <property type="entry name" value="Collagen_superfamily"/>
</dbReference>
<keyword evidence="6" id="KW-1185">Reference proteome</keyword>
<dbReference type="STRING" id="667015.Bacsa_1289"/>